<dbReference type="AlphaFoldDB" id="E1Y9T3"/>
<evidence type="ECO:0000256" key="1">
    <source>
        <dbReference type="SAM" id="SignalP"/>
    </source>
</evidence>
<dbReference type="Gene3D" id="3.40.50.10610">
    <property type="entry name" value="ABC-type transport auxiliary lipoprotein component"/>
    <property type="match status" value="1"/>
</dbReference>
<proteinExistence type="predicted"/>
<feature type="signal peptide" evidence="1">
    <location>
        <begin position="1"/>
        <end position="23"/>
    </location>
</feature>
<gene>
    <name evidence="2" type="ORF">N47_H21490</name>
</gene>
<organism evidence="2">
    <name type="scientific">uncultured Desulfobacterium sp</name>
    <dbReference type="NCBI Taxonomy" id="201089"/>
    <lineage>
        <taxon>Bacteria</taxon>
        <taxon>Pseudomonadati</taxon>
        <taxon>Thermodesulfobacteriota</taxon>
        <taxon>Desulfobacteria</taxon>
        <taxon>Desulfobacterales</taxon>
        <taxon>Desulfobacteriaceae</taxon>
        <taxon>Desulfobacterium</taxon>
        <taxon>environmental samples</taxon>
    </lineage>
</organism>
<name>E1Y9T3_9BACT</name>
<evidence type="ECO:0008006" key="3">
    <source>
        <dbReference type="Google" id="ProtNLM"/>
    </source>
</evidence>
<sequence length="375" mass="40554">MKKTAFFVLVFAVFLIFSTNSFAEDKTIEAEGVSSISKEDAIRQAQRSAVEEAVGIFIQSQTEVENFELKKDKIFSRTQGYITRFSVVKESKSGDLYKILIKATVSLDKIKDDLIAMKILLASMEHPKLMVLIEEDYKSMDNLGMGIAATEMASLLGAKGFELVDKSQVDAIMNNNQARQALAGNAKAAKALGLKFGAQYVVVGKVVAQDAGEAYPGSGLKSIQASLQLKVIQTQTGLVLGSVVKTGVSAHISPLTGATTAIQMCTQKAVDEYLINAITNSFQDYLNNGTPLKLHITGVGSFQKSRMVIEVIEKVERVASSKKEGWNKTGGILELSLLYKGTSEELAEVIDGKKVGAGKLEVIDVAPERLDCILK</sequence>
<reference evidence="2" key="1">
    <citation type="journal article" date="2011" name="Environ. Microbiol.">
        <title>Genomic insights into the metabolic potential of the polycyclic aromatic hydrocarbon degrading sulfate-reducing Deltaproteobacterium N47.</title>
        <authorList>
            <person name="Bergmann F."/>
            <person name="Selesi D."/>
            <person name="Weinmaier T."/>
            <person name="Tischler P."/>
            <person name="Rattei T."/>
            <person name="Meckenstock R.U."/>
        </authorList>
    </citation>
    <scope>NUCLEOTIDE SEQUENCE</scope>
</reference>
<dbReference type="Gene3D" id="3.30.1660.40">
    <property type="entry name" value="FlgT, N-terminal domain"/>
    <property type="match status" value="1"/>
</dbReference>
<dbReference type="InterPro" id="IPR038180">
    <property type="entry name" value="FlgT_N_sf"/>
</dbReference>
<dbReference type="EMBL" id="FR695866">
    <property type="protein sequence ID" value="CBX27327.1"/>
    <property type="molecule type" value="Genomic_DNA"/>
</dbReference>
<feature type="chain" id="PRO_5003154848" description="Flagellar assembly protein T N-terminal domain-containing protein" evidence="1">
    <location>
        <begin position="24"/>
        <end position="375"/>
    </location>
</feature>
<protein>
    <recommendedName>
        <fullName evidence="3">Flagellar assembly protein T N-terminal domain-containing protein</fullName>
    </recommendedName>
</protein>
<accession>E1Y9T3</accession>
<evidence type="ECO:0000313" key="2">
    <source>
        <dbReference type="EMBL" id="CBX27327.1"/>
    </source>
</evidence>
<keyword evidence="1" id="KW-0732">Signal</keyword>